<protein>
    <submittedName>
        <fullName evidence="2">Uncharacterized protein</fullName>
    </submittedName>
</protein>
<feature type="compositionally biased region" description="Basic and acidic residues" evidence="1">
    <location>
        <begin position="26"/>
        <end position="36"/>
    </location>
</feature>
<proteinExistence type="predicted"/>
<reference evidence="2" key="2">
    <citation type="submission" date="2020-09" db="EMBL/GenBank/DDBJ databases">
        <authorList>
            <person name="Sun Q."/>
            <person name="Ohkuma M."/>
        </authorList>
    </citation>
    <scope>NUCLEOTIDE SEQUENCE</scope>
    <source>
        <strain evidence="2">JCM 4834</strain>
    </source>
</reference>
<sequence>MGHPWVNGGVDGSTLPRRRRRTAQPHSKDHPYDRTRPTPRLTPAALPSPAYADRAPGGRRARRPGDAADGPRFGRSGAGRRAVLAARTVGAAQRAE</sequence>
<evidence type="ECO:0000313" key="2">
    <source>
        <dbReference type="EMBL" id="GGZ82091.1"/>
    </source>
</evidence>
<evidence type="ECO:0000256" key="1">
    <source>
        <dbReference type="SAM" id="MobiDB-lite"/>
    </source>
</evidence>
<dbReference type="EMBL" id="BMVX01000019">
    <property type="protein sequence ID" value="GGZ82091.1"/>
    <property type="molecule type" value="Genomic_DNA"/>
</dbReference>
<accession>A0A918R249</accession>
<name>A0A918R249_9ACTN</name>
<dbReference type="Proteomes" id="UP000634660">
    <property type="component" value="Unassembled WGS sequence"/>
</dbReference>
<feature type="region of interest" description="Disordered" evidence="1">
    <location>
        <begin position="1"/>
        <end position="81"/>
    </location>
</feature>
<gene>
    <name evidence="2" type="ORF">GCM10010371_47270</name>
</gene>
<comment type="caution">
    <text evidence="2">The sequence shown here is derived from an EMBL/GenBank/DDBJ whole genome shotgun (WGS) entry which is preliminary data.</text>
</comment>
<organism evidence="2 3">
    <name type="scientific">Streptomyces subrutilus</name>
    <dbReference type="NCBI Taxonomy" id="36818"/>
    <lineage>
        <taxon>Bacteria</taxon>
        <taxon>Bacillati</taxon>
        <taxon>Actinomycetota</taxon>
        <taxon>Actinomycetes</taxon>
        <taxon>Kitasatosporales</taxon>
        <taxon>Streptomycetaceae</taxon>
        <taxon>Streptomyces</taxon>
    </lineage>
</organism>
<reference evidence="2" key="1">
    <citation type="journal article" date="2014" name="Int. J. Syst. Evol. Microbiol.">
        <title>Complete genome sequence of Corynebacterium casei LMG S-19264T (=DSM 44701T), isolated from a smear-ripened cheese.</title>
        <authorList>
            <consortium name="US DOE Joint Genome Institute (JGI-PGF)"/>
            <person name="Walter F."/>
            <person name="Albersmeier A."/>
            <person name="Kalinowski J."/>
            <person name="Ruckert C."/>
        </authorList>
    </citation>
    <scope>NUCLEOTIDE SEQUENCE</scope>
    <source>
        <strain evidence="2">JCM 4834</strain>
    </source>
</reference>
<dbReference type="AlphaFoldDB" id="A0A918R249"/>
<evidence type="ECO:0000313" key="3">
    <source>
        <dbReference type="Proteomes" id="UP000634660"/>
    </source>
</evidence>